<protein>
    <recommendedName>
        <fullName evidence="2">CACTA en-spm transposon protein</fullName>
    </recommendedName>
</protein>
<proteinExistence type="predicted"/>
<sequence>MSTSIMLSYQQNNFLETDDMFLKFENDLDNLVGGSSSEGDNSANGRIPMTIAPGEEKLISPYAVHFSQGDCHRHFKKYRDPEEARANPPNILVRCDEDWHFLCDHYMSRAFQEQSRRNKAAKQNQPYNYRNGLKSFLQHDKTSLLSKEGSRLTVWSCSESNAGTLVPAYSRSDVGNEDFGNYLLQTQRQHWKGVRRNKVILDALFMKRREMFSRRISSDDVSDVAFCVGKSYPDVFSTSVDVCVHRESPQFL</sequence>
<reference evidence="1" key="1">
    <citation type="submission" date="2023-03" db="UniProtKB">
        <authorList>
            <consortium name="EnsemblPlants"/>
        </authorList>
    </citation>
    <scope>IDENTIFICATION</scope>
</reference>
<evidence type="ECO:0008006" key="2">
    <source>
        <dbReference type="Google" id="ProtNLM"/>
    </source>
</evidence>
<dbReference type="EnsemblPlants" id="MELO3C034375.2.1">
    <property type="protein sequence ID" value="MELO3C034375.2.1"/>
    <property type="gene ID" value="MELO3C034375.2"/>
</dbReference>
<accession>A0A9I9EIW1</accession>
<dbReference type="Gramene" id="MELO3C034375.2.1">
    <property type="protein sequence ID" value="MELO3C034375.2.1"/>
    <property type="gene ID" value="MELO3C034375.2"/>
</dbReference>
<organism evidence="1">
    <name type="scientific">Cucumis melo</name>
    <name type="common">Muskmelon</name>
    <dbReference type="NCBI Taxonomy" id="3656"/>
    <lineage>
        <taxon>Eukaryota</taxon>
        <taxon>Viridiplantae</taxon>
        <taxon>Streptophyta</taxon>
        <taxon>Embryophyta</taxon>
        <taxon>Tracheophyta</taxon>
        <taxon>Spermatophyta</taxon>
        <taxon>Magnoliopsida</taxon>
        <taxon>eudicotyledons</taxon>
        <taxon>Gunneridae</taxon>
        <taxon>Pentapetalae</taxon>
        <taxon>rosids</taxon>
        <taxon>fabids</taxon>
        <taxon>Cucurbitales</taxon>
        <taxon>Cucurbitaceae</taxon>
        <taxon>Benincaseae</taxon>
        <taxon>Cucumis</taxon>
    </lineage>
</organism>
<evidence type="ECO:0000313" key="1">
    <source>
        <dbReference type="EnsemblPlants" id="MELO3C034375.2.1"/>
    </source>
</evidence>
<name>A0A9I9EIW1_CUCME</name>
<dbReference type="AlphaFoldDB" id="A0A9I9EIW1"/>